<gene>
    <name evidence="8" type="primary">Sh2d1b</name>
</gene>
<evidence type="ECO:0000259" key="6">
    <source>
        <dbReference type="PROSITE" id="PS50001"/>
    </source>
</evidence>
<keyword evidence="2" id="KW-0391">Immunity</keyword>
<organism evidence="7 8">
    <name type="scientific">Dipodomys ordii</name>
    <name type="common">Ord's kangaroo rat</name>
    <dbReference type="NCBI Taxonomy" id="10020"/>
    <lineage>
        <taxon>Eukaryota</taxon>
        <taxon>Metazoa</taxon>
        <taxon>Chordata</taxon>
        <taxon>Craniata</taxon>
        <taxon>Vertebrata</taxon>
        <taxon>Euteleostomi</taxon>
        <taxon>Mammalia</taxon>
        <taxon>Eutheria</taxon>
        <taxon>Euarchontoglires</taxon>
        <taxon>Glires</taxon>
        <taxon>Rodentia</taxon>
        <taxon>Castorimorpha</taxon>
        <taxon>Heteromyidae</taxon>
        <taxon>Dipodomyinae</taxon>
        <taxon>Dipodomys</taxon>
    </lineage>
</organism>
<dbReference type="SMART" id="SM00252">
    <property type="entry name" value="SH2"/>
    <property type="match status" value="1"/>
</dbReference>
<dbReference type="InParanoid" id="A0A1S3GU30"/>
<keyword evidence="4" id="KW-1064">Adaptive immunity</keyword>
<proteinExistence type="predicted"/>
<dbReference type="GO" id="GO:0009966">
    <property type="term" value="P:regulation of signal transduction"/>
    <property type="evidence" value="ECO:0007669"/>
    <property type="project" value="TreeGrafter"/>
</dbReference>
<dbReference type="GO" id="GO:0050776">
    <property type="term" value="P:regulation of immune response"/>
    <property type="evidence" value="ECO:0007669"/>
    <property type="project" value="TreeGrafter"/>
</dbReference>
<dbReference type="InterPro" id="IPR035049">
    <property type="entry name" value="EAT2_SH2"/>
</dbReference>
<dbReference type="OrthoDB" id="10053436at2759"/>
<feature type="domain" description="SH2" evidence="6">
    <location>
        <begin position="5"/>
        <end position="101"/>
    </location>
</feature>
<accession>A0A1S3GU30</accession>
<evidence type="ECO:0000256" key="1">
    <source>
        <dbReference type="ARBA" id="ARBA00022588"/>
    </source>
</evidence>
<dbReference type="SUPFAM" id="SSF55550">
    <property type="entry name" value="SH2 domain"/>
    <property type="match status" value="1"/>
</dbReference>
<keyword evidence="3 5" id="KW-0727">SH2 domain</keyword>
<dbReference type="CDD" id="cd10342">
    <property type="entry name" value="SH2_SAP1"/>
    <property type="match status" value="1"/>
</dbReference>
<dbReference type="PRINTS" id="PR00401">
    <property type="entry name" value="SH2DOMAIN"/>
</dbReference>
<dbReference type="FunCoup" id="A0A1S3GU30">
    <property type="interactions" value="220"/>
</dbReference>
<evidence type="ECO:0000256" key="2">
    <source>
        <dbReference type="ARBA" id="ARBA00022859"/>
    </source>
</evidence>
<evidence type="ECO:0000256" key="4">
    <source>
        <dbReference type="ARBA" id="ARBA00023130"/>
    </source>
</evidence>
<dbReference type="PANTHER" id="PTHR46051:SF1">
    <property type="entry name" value="INOSITOL POLYPHOSPHATE-RELATED PHOSPHATASE DOMAIN-CONTAINING PROTEIN"/>
    <property type="match status" value="1"/>
</dbReference>
<dbReference type="InterPro" id="IPR000980">
    <property type="entry name" value="SH2"/>
</dbReference>
<dbReference type="GeneID" id="106001739"/>
<evidence type="ECO:0000256" key="3">
    <source>
        <dbReference type="ARBA" id="ARBA00022999"/>
    </source>
</evidence>
<sequence length="148" mass="17386">MDLPYYHGPLTKQECEILLLKEGIDGNFLIRDSESIPGVLCLCVTFKHFVYTYRIFREKHGYYKIQTVEGAPEQIFPNLKELISKYEKPNQGLVIHLLYPVNRSSFCPRKRRIQLNEFRHIKEASKQLYCNTWANPYVLLEVMGSSNI</sequence>
<dbReference type="RefSeq" id="XP_012892185.1">
    <property type="nucleotide sequence ID" value="XM_013036731.1"/>
</dbReference>
<dbReference type="AlphaFoldDB" id="A0A1S3GU30"/>
<dbReference type="Proteomes" id="UP000081671">
    <property type="component" value="Unplaced"/>
</dbReference>
<keyword evidence="7" id="KW-1185">Reference proteome</keyword>
<dbReference type="Gene3D" id="3.30.505.10">
    <property type="entry name" value="SH2 domain"/>
    <property type="match status" value="1"/>
</dbReference>
<dbReference type="KEGG" id="dord:106001739"/>
<evidence type="ECO:0000313" key="8">
    <source>
        <dbReference type="RefSeq" id="XP_012892185.1"/>
    </source>
</evidence>
<name>A0A1S3GU30_DIPOR</name>
<dbReference type="PANTHER" id="PTHR46051">
    <property type="entry name" value="SH2 DOMAIN-CONTAINING PROTEIN"/>
    <property type="match status" value="1"/>
</dbReference>
<reference evidence="8" key="1">
    <citation type="submission" date="2025-08" db="UniProtKB">
        <authorList>
            <consortium name="RefSeq"/>
        </authorList>
    </citation>
    <scope>IDENTIFICATION</scope>
    <source>
        <tissue evidence="8">Kidney</tissue>
    </source>
</reference>
<dbReference type="InterPro" id="IPR036860">
    <property type="entry name" value="SH2_dom_sf"/>
</dbReference>
<evidence type="ECO:0000256" key="5">
    <source>
        <dbReference type="PROSITE-ProRule" id="PRU00191"/>
    </source>
</evidence>
<dbReference type="GO" id="GO:0002250">
    <property type="term" value="P:adaptive immune response"/>
    <property type="evidence" value="ECO:0007669"/>
    <property type="project" value="UniProtKB-KW"/>
</dbReference>
<dbReference type="Pfam" id="PF00017">
    <property type="entry name" value="SH2"/>
    <property type="match status" value="1"/>
</dbReference>
<dbReference type="GO" id="GO:0045087">
    <property type="term" value="P:innate immune response"/>
    <property type="evidence" value="ECO:0007669"/>
    <property type="project" value="UniProtKB-KW"/>
</dbReference>
<protein>
    <submittedName>
        <fullName evidence="8">SH2 domain-containing protein 1B</fullName>
    </submittedName>
</protein>
<dbReference type="CTD" id="117157"/>
<evidence type="ECO:0000313" key="7">
    <source>
        <dbReference type="Proteomes" id="UP000081671"/>
    </source>
</evidence>
<keyword evidence="1" id="KW-0399">Innate immunity</keyword>
<dbReference type="PROSITE" id="PS50001">
    <property type="entry name" value="SH2"/>
    <property type="match status" value="1"/>
</dbReference>